<name>A0A0A9EP36_ARUDO</name>
<reference evidence="1" key="2">
    <citation type="journal article" date="2015" name="Data Brief">
        <title>Shoot transcriptome of the giant reed, Arundo donax.</title>
        <authorList>
            <person name="Barrero R.A."/>
            <person name="Guerrero F.D."/>
            <person name="Moolhuijzen P."/>
            <person name="Goolsby J.A."/>
            <person name="Tidwell J."/>
            <person name="Bellgard S.E."/>
            <person name="Bellgard M.I."/>
        </authorList>
    </citation>
    <scope>NUCLEOTIDE SEQUENCE</scope>
    <source>
        <tissue evidence="1">Shoot tissue taken approximately 20 cm above the soil surface</tissue>
    </source>
</reference>
<protein>
    <submittedName>
        <fullName evidence="1">Uncharacterized protein</fullName>
    </submittedName>
</protein>
<sequence>MSLVFAYMSSGFVRRLILG</sequence>
<accession>A0A0A9EP36</accession>
<dbReference type="EMBL" id="GBRH01200088">
    <property type="protein sequence ID" value="JAD97807.1"/>
    <property type="molecule type" value="Transcribed_RNA"/>
</dbReference>
<dbReference type="AlphaFoldDB" id="A0A0A9EP36"/>
<proteinExistence type="predicted"/>
<evidence type="ECO:0000313" key="1">
    <source>
        <dbReference type="EMBL" id="JAD97807.1"/>
    </source>
</evidence>
<organism evidence="1">
    <name type="scientific">Arundo donax</name>
    <name type="common">Giant reed</name>
    <name type="synonym">Donax arundinaceus</name>
    <dbReference type="NCBI Taxonomy" id="35708"/>
    <lineage>
        <taxon>Eukaryota</taxon>
        <taxon>Viridiplantae</taxon>
        <taxon>Streptophyta</taxon>
        <taxon>Embryophyta</taxon>
        <taxon>Tracheophyta</taxon>
        <taxon>Spermatophyta</taxon>
        <taxon>Magnoliopsida</taxon>
        <taxon>Liliopsida</taxon>
        <taxon>Poales</taxon>
        <taxon>Poaceae</taxon>
        <taxon>PACMAD clade</taxon>
        <taxon>Arundinoideae</taxon>
        <taxon>Arundineae</taxon>
        <taxon>Arundo</taxon>
    </lineage>
</organism>
<reference evidence="1" key="1">
    <citation type="submission" date="2014-09" db="EMBL/GenBank/DDBJ databases">
        <authorList>
            <person name="Magalhaes I.L.F."/>
            <person name="Oliveira U."/>
            <person name="Santos F.R."/>
            <person name="Vidigal T.H.D.A."/>
            <person name="Brescovit A.D."/>
            <person name="Santos A.J."/>
        </authorList>
    </citation>
    <scope>NUCLEOTIDE SEQUENCE</scope>
    <source>
        <tissue evidence="1">Shoot tissue taken approximately 20 cm above the soil surface</tissue>
    </source>
</reference>